<dbReference type="STRING" id="376489.A5892_14225"/>
<dbReference type="PANTHER" id="PTHR33279:SF2">
    <property type="entry name" value="SULFUR CARRIER PROTEIN TUSA"/>
    <property type="match status" value="1"/>
</dbReference>
<evidence type="ECO:0000259" key="2">
    <source>
        <dbReference type="PROSITE" id="PS01148"/>
    </source>
</evidence>
<gene>
    <name evidence="3" type="ORF">A5892_14225</name>
</gene>
<feature type="domain" description="UPF0033" evidence="2">
    <location>
        <begin position="11"/>
        <end position="35"/>
    </location>
</feature>
<dbReference type="InterPro" id="IPR036868">
    <property type="entry name" value="TusA-like_sf"/>
</dbReference>
<dbReference type="Pfam" id="PF01206">
    <property type="entry name" value="TusA"/>
    <property type="match status" value="1"/>
</dbReference>
<proteinExistence type="inferred from homology"/>
<dbReference type="AlphaFoldDB" id="A0A172YH09"/>
<evidence type="ECO:0000256" key="1">
    <source>
        <dbReference type="ARBA" id="ARBA00008984"/>
    </source>
</evidence>
<keyword evidence="4" id="KW-1185">Reference proteome</keyword>
<accession>A0A172YH09</accession>
<dbReference type="Proteomes" id="UP000077875">
    <property type="component" value="Chromosome"/>
</dbReference>
<evidence type="ECO:0000313" key="4">
    <source>
        <dbReference type="Proteomes" id="UP000077875"/>
    </source>
</evidence>
<dbReference type="RefSeq" id="WP_064123358.1">
    <property type="nucleotide sequence ID" value="NZ_CP015243.1"/>
</dbReference>
<dbReference type="PROSITE" id="PS01148">
    <property type="entry name" value="UPF0033"/>
    <property type="match status" value="1"/>
</dbReference>
<evidence type="ECO:0000313" key="3">
    <source>
        <dbReference type="EMBL" id="ANF58487.1"/>
    </source>
</evidence>
<dbReference type="KEGG" id="haa:A5892_14225"/>
<dbReference type="SUPFAM" id="SSF64307">
    <property type="entry name" value="SirA-like"/>
    <property type="match status" value="1"/>
</dbReference>
<name>A0A172YH09_9GAMM</name>
<organism evidence="3 4">
    <name type="scientific">Halotalea alkalilenta</name>
    <dbReference type="NCBI Taxonomy" id="376489"/>
    <lineage>
        <taxon>Bacteria</taxon>
        <taxon>Pseudomonadati</taxon>
        <taxon>Pseudomonadota</taxon>
        <taxon>Gammaproteobacteria</taxon>
        <taxon>Oceanospirillales</taxon>
        <taxon>Halomonadaceae</taxon>
        <taxon>Halotalea</taxon>
    </lineage>
</organism>
<dbReference type="EMBL" id="CP015243">
    <property type="protein sequence ID" value="ANF58487.1"/>
    <property type="molecule type" value="Genomic_DNA"/>
</dbReference>
<dbReference type="NCBIfam" id="NF001423">
    <property type="entry name" value="PRK00299.1"/>
    <property type="match status" value="1"/>
</dbReference>
<sequence>MSEPFEADDVLDTSGLYCPEPIMLMHNKVRDLGSGKLLRVIATDPATTRDIPQFCAFLGHQLLEQREEDGHFEYLLRLA</sequence>
<dbReference type="Gene3D" id="3.30.110.40">
    <property type="entry name" value="TusA-like domain"/>
    <property type="match status" value="1"/>
</dbReference>
<dbReference type="InterPro" id="IPR001455">
    <property type="entry name" value="TusA-like"/>
</dbReference>
<protein>
    <submittedName>
        <fullName evidence="3">tRNA 2-thiouridine(34) synthase TusA</fullName>
    </submittedName>
</protein>
<reference evidence="3 4" key="1">
    <citation type="submission" date="2016-04" db="EMBL/GenBank/DDBJ databases">
        <title>Complete Genome Sequence of Halotalea alkalilenta IHB B 13600.</title>
        <authorList>
            <person name="Swarnkar M.K."/>
            <person name="Sharma A."/>
            <person name="Kaushal K."/>
            <person name="Soni R."/>
            <person name="Rana S."/>
            <person name="Singh A.K."/>
            <person name="Gulati A."/>
        </authorList>
    </citation>
    <scope>NUCLEOTIDE SEQUENCE [LARGE SCALE GENOMIC DNA]</scope>
    <source>
        <strain evidence="3 4">IHB B 13600</strain>
    </source>
</reference>
<comment type="similarity">
    <text evidence="1">Belongs to the sulfur carrier protein TusA family.</text>
</comment>
<dbReference type="PANTHER" id="PTHR33279">
    <property type="entry name" value="SULFUR CARRIER PROTEIN YEDF-RELATED"/>
    <property type="match status" value="1"/>
</dbReference>